<comment type="similarity">
    <text evidence="1">Belongs to the GSP E family.</text>
</comment>
<dbReference type="Pfam" id="PF00437">
    <property type="entry name" value="T2SSE"/>
    <property type="match status" value="1"/>
</dbReference>
<keyword evidence="4" id="KW-1185">Reference proteome</keyword>
<evidence type="ECO:0000259" key="2">
    <source>
        <dbReference type="Pfam" id="PF00437"/>
    </source>
</evidence>
<dbReference type="AlphaFoldDB" id="A0A7G9WLF9"/>
<accession>A0A7G9WLF9</accession>
<dbReference type="Proteomes" id="UP000516046">
    <property type="component" value="Chromosome"/>
</dbReference>
<name>A0A7G9WLF9_9FIRM</name>
<proteinExistence type="inferred from homology"/>
<dbReference type="CDD" id="cd01130">
    <property type="entry name" value="VirB11-like_ATPase"/>
    <property type="match status" value="1"/>
</dbReference>
<sequence length="452" mass="50143">MTDSQNLFFTPADEARDFGEVLREVQGYISTHYASLLSAGAGLESKAQLKRYIAQYVRENRIAVSGMDQPRLVEALHTEMAEFGFLTRYIFGSGIEEIDVNAWDDVEVQYSDGSIRKLDEHFDSPAHAVSVIRRMLHISGMVLDNASPAVLGHLSKNIRIATLKDPLVDEDVAVAASIRIVNPQNMGRDDFIRLGTATEDMLDFLSECLRYGISICVAGPTGSGKTTLAGWLLTTIPDNKRIFTIESGSRELSLVRRDANGKIRNSVIHTLTRDSENGRQRIDQTDLLDIALRFNPDYVVVGEMRGPEADAAQEAARTGIAVVTTIHANSCQATYSRMVSLCKRAVDTPDATLMGYVTEAFPLIVFCKQLENRQRRVMEVMECEILPDGARNFRPIFQFAIGENRIEDGRFIISGSHSVVQGISPSLQRRLIENGMPQDIFKRILQIGGEAA</sequence>
<evidence type="ECO:0000313" key="3">
    <source>
        <dbReference type="EMBL" id="QNO19521.1"/>
    </source>
</evidence>
<evidence type="ECO:0000313" key="4">
    <source>
        <dbReference type="Proteomes" id="UP000516046"/>
    </source>
</evidence>
<dbReference type="PANTHER" id="PTHR30486:SF6">
    <property type="entry name" value="TYPE IV PILUS RETRACTATION ATPASE PILT"/>
    <property type="match status" value="1"/>
</dbReference>
<gene>
    <name evidence="3" type="ORF">H6X83_11995</name>
</gene>
<dbReference type="EMBL" id="CP060696">
    <property type="protein sequence ID" value="QNO19521.1"/>
    <property type="molecule type" value="Genomic_DNA"/>
</dbReference>
<organism evidence="3 4">
    <name type="scientific">Caproicibacterium amylolyticum</name>
    <dbReference type="NCBI Taxonomy" id="2766537"/>
    <lineage>
        <taxon>Bacteria</taxon>
        <taxon>Bacillati</taxon>
        <taxon>Bacillota</taxon>
        <taxon>Clostridia</taxon>
        <taxon>Eubacteriales</taxon>
        <taxon>Oscillospiraceae</taxon>
        <taxon>Caproicibacterium</taxon>
    </lineage>
</organism>
<dbReference type="InterPro" id="IPR001482">
    <property type="entry name" value="T2SS/T4SS_dom"/>
</dbReference>
<dbReference type="GO" id="GO:0016887">
    <property type="term" value="F:ATP hydrolysis activity"/>
    <property type="evidence" value="ECO:0007669"/>
    <property type="project" value="InterPro"/>
</dbReference>
<dbReference type="RefSeq" id="WP_212508579.1">
    <property type="nucleotide sequence ID" value="NZ_CP060696.1"/>
</dbReference>
<protein>
    <submittedName>
        <fullName evidence="3">CpaF family protein</fullName>
    </submittedName>
</protein>
<dbReference type="InterPro" id="IPR050921">
    <property type="entry name" value="T4SS_GSP_E_ATPase"/>
</dbReference>
<dbReference type="InterPro" id="IPR027417">
    <property type="entry name" value="P-loop_NTPase"/>
</dbReference>
<reference evidence="3 4" key="1">
    <citation type="submission" date="2020-08" db="EMBL/GenBank/DDBJ databases">
        <authorList>
            <person name="Ren C."/>
            <person name="Gu Y."/>
            <person name="Xu Y."/>
        </authorList>
    </citation>
    <scope>NUCLEOTIDE SEQUENCE [LARGE SCALE GENOMIC DNA]</scope>
    <source>
        <strain evidence="3 4">LBM18003</strain>
    </source>
</reference>
<dbReference type="PANTHER" id="PTHR30486">
    <property type="entry name" value="TWITCHING MOTILITY PROTEIN PILT"/>
    <property type="match status" value="1"/>
</dbReference>
<evidence type="ECO:0000256" key="1">
    <source>
        <dbReference type="ARBA" id="ARBA00006611"/>
    </source>
</evidence>
<dbReference type="Gene3D" id="3.30.450.380">
    <property type="match status" value="1"/>
</dbReference>
<dbReference type="Gene3D" id="3.40.50.300">
    <property type="entry name" value="P-loop containing nucleotide triphosphate hydrolases"/>
    <property type="match status" value="1"/>
</dbReference>
<dbReference type="KEGG" id="caml:H6X83_11995"/>
<dbReference type="SUPFAM" id="SSF52540">
    <property type="entry name" value="P-loop containing nucleoside triphosphate hydrolases"/>
    <property type="match status" value="1"/>
</dbReference>
<feature type="domain" description="Bacterial type II secretion system protein E" evidence="2">
    <location>
        <begin position="157"/>
        <end position="346"/>
    </location>
</feature>